<evidence type="ECO:0000256" key="1">
    <source>
        <dbReference type="ARBA" id="ARBA00022679"/>
    </source>
</evidence>
<evidence type="ECO:0000313" key="4">
    <source>
        <dbReference type="Proteomes" id="UP000642920"/>
    </source>
</evidence>
<keyword evidence="3" id="KW-0489">Methyltransferase</keyword>
<proteinExistence type="predicted"/>
<reference evidence="3" key="1">
    <citation type="submission" date="2021-01" db="EMBL/GenBank/DDBJ databases">
        <title>Marivirga sp. nov., isolated from intertidal surface sediments.</title>
        <authorList>
            <person name="Zhang M."/>
        </authorList>
    </citation>
    <scope>NUCLEOTIDE SEQUENCE</scope>
    <source>
        <strain evidence="3">SM1354</strain>
    </source>
</reference>
<dbReference type="InterPro" id="IPR029063">
    <property type="entry name" value="SAM-dependent_MTases_sf"/>
</dbReference>
<keyword evidence="4" id="KW-1185">Reference proteome</keyword>
<evidence type="ECO:0000259" key="2">
    <source>
        <dbReference type="Pfam" id="PF13649"/>
    </source>
</evidence>
<organism evidence="3 4">
    <name type="scientific">Marivirga atlantica</name>
    <dbReference type="NCBI Taxonomy" id="1548457"/>
    <lineage>
        <taxon>Bacteria</taxon>
        <taxon>Pseudomonadati</taxon>
        <taxon>Bacteroidota</taxon>
        <taxon>Cytophagia</taxon>
        <taxon>Cytophagales</taxon>
        <taxon>Marivirgaceae</taxon>
        <taxon>Marivirga</taxon>
    </lineage>
</organism>
<dbReference type="PANTHER" id="PTHR43861">
    <property type="entry name" value="TRANS-ACONITATE 2-METHYLTRANSFERASE-RELATED"/>
    <property type="match status" value="1"/>
</dbReference>
<dbReference type="GO" id="GO:0008168">
    <property type="term" value="F:methyltransferase activity"/>
    <property type="evidence" value="ECO:0007669"/>
    <property type="project" value="UniProtKB-KW"/>
</dbReference>
<dbReference type="InterPro" id="IPR041698">
    <property type="entry name" value="Methyltransf_25"/>
</dbReference>
<keyword evidence="1" id="KW-0808">Transferase</keyword>
<feature type="domain" description="Methyltransferase" evidence="2">
    <location>
        <begin position="62"/>
        <end position="155"/>
    </location>
</feature>
<dbReference type="GO" id="GO:0032259">
    <property type="term" value="P:methylation"/>
    <property type="evidence" value="ECO:0007669"/>
    <property type="project" value="UniProtKB-KW"/>
</dbReference>
<name>A0A937AJW0_9BACT</name>
<dbReference type="EMBL" id="JAERQG010000001">
    <property type="protein sequence ID" value="MBL0764052.1"/>
    <property type="molecule type" value="Genomic_DNA"/>
</dbReference>
<dbReference type="SUPFAM" id="SSF53335">
    <property type="entry name" value="S-adenosyl-L-methionine-dependent methyltransferases"/>
    <property type="match status" value="1"/>
</dbReference>
<dbReference type="CDD" id="cd02440">
    <property type="entry name" value="AdoMet_MTases"/>
    <property type="match status" value="1"/>
</dbReference>
<dbReference type="Pfam" id="PF13649">
    <property type="entry name" value="Methyltransf_25"/>
    <property type="match status" value="1"/>
</dbReference>
<sequence length="232" mass="27133">MIDLSKRSYQDEIMDDLSDGSESLYQALYELDVINKWLGGNEITENALFKILLAEPDKKWRIADVGCGSGNILCRIAEKARKHDVHVELIGFDANPNVIDYARKHCKAYPEIELISENIQAPSFKNRKFDVILTTLFLHHFNEATLTDMLKEFQRQSKYIIINDLHRHWFAYYSIKWITLFFSKSTMVKNDACLSVWRAFKKSDLNSILKDAGIKSYSLKWRWAFRWQVVIG</sequence>
<evidence type="ECO:0000313" key="3">
    <source>
        <dbReference type="EMBL" id="MBL0764052.1"/>
    </source>
</evidence>
<gene>
    <name evidence="3" type="ORF">JKP34_02235</name>
</gene>
<comment type="caution">
    <text evidence="3">The sequence shown here is derived from an EMBL/GenBank/DDBJ whole genome shotgun (WGS) entry which is preliminary data.</text>
</comment>
<dbReference type="RefSeq" id="WP_201917259.1">
    <property type="nucleotide sequence ID" value="NZ_JAERQG010000001.1"/>
</dbReference>
<protein>
    <submittedName>
        <fullName evidence="3">Methyltransferase domain-containing protein</fullName>
    </submittedName>
</protein>
<dbReference type="Gene3D" id="3.40.50.150">
    <property type="entry name" value="Vaccinia Virus protein VP39"/>
    <property type="match status" value="1"/>
</dbReference>
<accession>A0A937AJW0</accession>
<dbReference type="Proteomes" id="UP000642920">
    <property type="component" value="Unassembled WGS sequence"/>
</dbReference>
<dbReference type="AlphaFoldDB" id="A0A937AJW0"/>